<dbReference type="OrthoDB" id="10420784at2759"/>
<name>A0A1B7XQF1_COLHI</name>
<feature type="compositionally biased region" description="Gly residues" evidence="1">
    <location>
        <begin position="71"/>
        <end position="97"/>
    </location>
</feature>
<evidence type="ECO:0000256" key="1">
    <source>
        <dbReference type="SAM" id="MobiDB-lite"/>
    </source>
</evidence>
<gene>
    <name evidence="2" type="ORF">CH63R_14568</name>
</gene>
<feature type="region of interest" description="Disordered" evidence="1">
    <location>
        <begin position="36"/>
        <end position="99"/>
    </location>
</feature>
<sequence>MKAASRVDLATISPSMCQRISATVNGNPEHFCAELERRRQQSQRDQEKNNALAMNGTARSRQQERESDRLGGNGGGGGGDVIGGGIKGGGGGGGGGNAVSEFASVQEIDRKMDILLGAQEDALQTVLHHELEIKRLYWLKQRTTS</sequence>
<dbReference type="AlphaFoldDB" id="A0A1B7XQF1"/>
<dbReference type="KEGG" id="chig:CH63R_14568"/>
<feature type="compositionally biased region" description="Basic and acidic residues" evidence="1">
    <location>
        <begin position="36"/>
        <end position="48"/>
    </location>
</feature>
<dbReference type="Proteomes" id="UP000092177">
    <property type="component" value="Chromosome 12"/>
</dbReference>
<dbReference type="VEuPathDB" id="FungiDB:CH63R_14568"/>
<evidence type="ECO:0000313" key="2">
    <source>
        <dbReference type="EMBL" id="OBR01996.1"/>
    </source>
</evidence>
<dbReference type="RefSeq" id="XP_018150514.1">
    <property type="nucleotide sequence ID" value="XM_018309542.1"/>
</dbReference>
<comment type="caution">
    <text evidence="2">The sequence shown here is derived from an EMBL/GenBank/DDBJ whole genome shotgun (WGS) entry which is preliminary data.</text>
</comment>
<evidence type="ECO:0000313" key="3">
    <source>
        <dbReference type="Proteomes" id="UP000092177"/>
    </source>
</evidence>
<reference evidence="3" key="1">
    <citation type="journal article" date="2017" name="BMC Genomics">
        <title>Gapless genome assembly of Colletotrichum higginsianum reveals chromosome structure and association of transposable elements with secondary metabolite gene clusters.</title>
        <authorList>
            <person name="Dallery J.-F."/>
            <person name="Lapalu N."/>
            <person name="Zampounis A."/>
            <person name="Pigne S."/>
            <person name="Luyten I."/>
            <person name="Amselem J."/>
            <person name="Wittenberg A.H.J."/>
            <person name="Zhou S."/>
            <person name="de Queiroz M.V."/>
            <person name="Robin G.P."/>
            <person name="Auger A."/>
            <person name="Hainaut M."/>
            <person name="Henrissat B."/>
            <person name="Kim K.-T."/>
            <person name="Lee Y.-H."/>
            <person name="Lespinet O."/>
            <person name="Schwartz D.C."/>
            <person name="Thon M.R."/>
            <person name="O'Connell R.J."/>
        </authorList>
    </citation>
    <scope>NUCLEOTIDE SEQUENCE [LARGE SCALE GENOMIC DNA]</scope>
    <source>
        <strain evidence="3">IMI 349063</strain>
    </source>
</reference>
<keyword evidence="3" id="KW-1185">Reference proteome</keyword>
<protein>
    <submittedName>
        <fullName evidence="2">Uncharacterized protein</fullName>
    </submittedName>
</protein>
<accession>A0A1B7XQF1</accession>
<organism evidence="2 3">
    <name type="scientific">Colletotrichum higginsianum (strain IMI 349063)</name>
    <name type="common">Crucifer anthracnose fungus</name>
    <dbReference type="NCBI Taxonomy" id="759273"/>
    <lineage>
        <taxon>Eukaryota</taxon>
        <taxon>Fungi</taxon>
        <taxon>Dikarya</taxon>
        <taxon>Ascomycota</taxon>
        <taxon>Pezizomycotina</taxon>
        <taxon>Sordariomycetes</taxon>
        <taxon>Hypocreomycetidae</taxon>
        <taxon>Glomerellales</taxon>
        <taxon>Glomerellaceae</taxon>
        <taxon>Colletotrichum</taxon>
        <taxon>Colletotrichum destructivum species complex</taxon>
    </lineage>
</organism>
<dbReference type="EMBL" id="LTAN01000012">
    <property type="protein sequence ID" value="OBR01996.1"/>
    <property type="molecule type" value="Genomic_DNA"/>
</dbReference>
<dbReference type="GeneID" id="28873649"/>
<proteinExistence type="predicted"/>